<feature type="transmembrane region" description="Helical" evidence="10">
    <location>
        <begin position="33"/>
        <end position="53"/>
    </location>
</feature>
<evidence type="ECO:0000256" key="10">
    <source>
        <dbReference type="SAM" id="Phobius"/>
    </source>
</evidence>
<keyword evidence="2" id="KW-0813">Transport</keyword>
<protein>
    <recommendedName>
        <fullName evidence="9">Multidrug-efflux transporter</fullName>
    </recommendedName>
</protein>
<dbReference type="RefSeq" id="WP_120948101.1">
    <property type="nucleotide sequence ID" value="NZ_QXQP01000003.1"/>
</dbReference>
<sequence>MNNFLEIFVLAVSIFFMGKLSDAHIVAMGVGLQYMLLFYALNSVFYIGTNATLSRLVGAKDMELVSVGYCSILIGACVLCGLAGVVGFLGVSSFVDWMGLKDEANHLAQEYLHILVFALPAIFIKNVMVAALASFSDTLTPFLIKLVMSVLCLFLNQALIFGHFGFARLGIAGAAWANVIVAFVELAMLFGITTATKKALRFHMTFDFDFFKRAWKVGWPSGFERLLTLFSMALISKFVASYGDEVLAGMQIGLRVESFSYMPGLGFSIACMVLVGQHLGANQVQKAQEYVRTTLKIGVLFLGVMGVLLVVFAKPFALVFTHNLAVVEVAGWYLVAVGVSQVPLACLFVLDGTFRGAGMAKVSLLINTFSLWSLRIIPMYFLLHHGYHVRWLFVIICVETYARAGVFYWAYRRGWWKKPGRFVR</sequence>
<reference evidence="11" key="2">
    <citation type="submission" date="2019-07" db="EMBL/GenBank/DDBJ databases">
        <authorList>
            <person name="Papic B."/>
        </authorList>
    </citation>
    <scope>NUCLEOTIDE SEQUENCE [LARGE SCALE GENOMIC DNA]</scope>
    <source>
        <strain evidence="11">L8b</strain>
    </source>
</reference>
<keyword evidence="6 10" id="KW-1133">Transmembrane helix</keyword>
<feature type="transmembrane region" description="Helical" evidence="10">
    <location>
        <begin position="65"/>
        <end position="91"/>
    </location>
</feature>
<feature type="transmembrane region" description="Helical" evidence="10">
    <location>
        <begin position="217"/>
        <end position="239"/>
    </location>
</feature>
<evidence type="ECO:0000256" key="9">
    <source>
        <dbReference type="ARBA" id="ARBA00031636"/>
    </source>
</evidence>
<accession>A0A553V3E8</accession>
<keyword evidence="3" id="KW-0050">Antiport</keyword>
<evidence type="ECO:0000256" key="3">
    <source>
        <dbReference type="ARBA" id="ARBA00022449"/>
    </source>
</evidence>
<proteinExistence type="predicted"/>
<gene>
    <name evidence="11" type="ORF">FNE76_00660</name>
</gene>
<dbReference type="PIRSF" id="PIRSF006603">
    <property type="entry name" value="DinF"/>
    <property type="match status" value="1"/>
</dbReference>
<name>A0A553V3E8_9HELI</name>
<dbReference type="AlphaFoldDB" id="A0A553V3E8"/>
<evidence type="ECO:0000256" key="1">
    <source>
        <dbReference type="ARBA" id="ARBA00004651"/>
    </source>
</evidence>
<organism evidence="11 12">
    <name type="scientific">Helicobacter mehlei</name>
    <dbReference type="NCBI Taxonomy" id="2316080"/>
    <lineage>
        <taxon>Bacteria</taxon>
        <taxon>Pseudomonadati</taxon>
        <taxon>Campylobacterota</taxon>
        <taxon>Epsilonproteobacteria</taxon>
        <taxon>Campylobacterales</taxon>
        <taxon>Helicobacteraceae</taxon>
        <taxon>Helicobacter</taxon>
    </lineage>
</organism>
<dbReference type="Proteomes" id="UP000319322">
    <property type="component" value="Unassembled WGS sequence"/>
</dbReference>
<comment type="subcellular location">
    <subcellularLocation>
        <location evidence="1">Cell membrane</location>
        <topology evidence="1">Multi-pass membrane protein</topology>
    </subcellularLocation>
</comment>
<dbReference type="PANTHER" id="PTHR43298">
    <property type="entry name" value="MULTIDRUG RESISTANCE PROTEIN NORM-RELATED"/>
    <property type="match status" value="1"/>
</dbReference>
<dbReference type="InterPro" id="IPR048279">
    <property type="entry name" value="MdtK-like"/>
</dbReference>
<feature type="transmembrane region" description="Helical" evidence="10">
    <location>
        <begin position="111"/>
        <end position="135"/>
    </location>
</feature>
<keyword evidence="8 10" id="KW-0472">Membrane</keyword>
<reference evidence="11" key="1">
    <citation type="submission" date="2019-07" db="EMBL/GenBank/DDBJ databases">
        <title>Helicobacter labacensis sp. nov., Helicobacter mehlei sp. nov. and Helicobacter vulpis sp. nov., isolated from gastric mucosa of red fox (Vulpis vulpis).</title>
        <authorList>
            <person name="Kusar D."/>
            <person name="Gruntar I."/>
            <person name="Pate M."/>
            <person name="Zajc U."/>
            <person name="Ocepek M."/>
        </authorList>
    </citation>
    <scope>NUCLEOTIDE SEQUENCE [LARGE SCALE GENOMIC DNA]</scope>
    <source>
        <strain evidence="11">L8b</strain>
    </source>
</reference>
<evidence type="ECO:0000256" key="7">
    <source>
        <dbReference type="ARBA" id="ARBA00023065"/>
    </source>
</evidence>
<dbReference type="NCBIfam" id="TIGR00797">
    <property type="entry name" value="matE"/>
    <property type="match status" value="1"/>
</dbReference>
<dbReference type="GO" id="GO:0006811">
    <property type="term" value="P:monoatomic ion transport"/>
    <property type="evidence" value="ECO:0007669"/>
    <property type="project" value="UniProtKB-KW"/>
</dbReference>
<keyword evidence="4" id="KW-1003">Cell membrane</keyword>
<comment type="caution">
    <text evidence="11">The sequence shown here is derived from an EMBL/GenBank/DDBJ whole genome shotgun (WGS) entry which is preliminary data.</text>
</comment>
<dbReference type="GO" id="GO:0015297">
    <property type="term" value="F:antiporter activity"/>
    <property type="evidence" value="ECO:0007669"/>
    <property type="project" value="UniProtKB-KW"/>
</dbReference>
<dbReference type="GO" id="GO:0042910">
    <property type="term" value="F:xenobiotic transmembrane transporter activity"/>
    <property type="evidence" value="ECO:0007669"/>
    <property type="project" value="InterPro"/>
</dbReference>
<dbReference type="Pfam" id="PF01554">
    <property type="entry name" value="MatE"/>
    <property type="match status" value="2"/>
</dbReference>
<dbReference type="CDD" id="cd13137">
    <property type="entry name" value="MATE_NorM_like"/>
    <property type="match status" value="1"/>
</dbReference>
<dbReference type="InterPro" id="IPR050222">
    <property type="entry name" value="MATE_MdtK"/>
</dbReference>
<keyword evidence="12" id="KW-1185">Reference proteome</keyword>
<feature type="transmembrane region" description="Helical" evidence="10">
    <location>
        <begin position="330"/>
        <end position="350"/>
    </location>
</feature>
<dbReference type="PANTHER" id="PTHR43298:SF2">
    <property type="entry name" value="FMN_FAD EXPORTER YEEO-RELATED"/>
    <property type="match status" value="1"/>
</dbReference>
<dbReference type="InterPro" id="IPR002528">
    <property type="entry name" value="MATE_fam"/>
</dbReference>
<dbReference type="EMBL" id="VKGC01000001">
    <property type="protein sequence ID" value="TSA87009.1"/>
    <property type="molecule type" value="Genomic_DNA"/>
</dbReference>
<feature type="transmembrane region" description="Helical" evidence="10">
    <location>
        <begin position="142"/>
        <end position="164"/>
    </location>
</feature>
<dbReference type="GO" id="GO:0005886">
    <property type="term" value="C:plasma membrane"/>
    <property type="evidence" value="ECO:0007669"/>
    <property type="project" value="UniProtKB-SubCell"/>
</dbReference>
<feature type="transmembrane region" description="Helical" evidence="10">
    <location>
        <begin position="362"/>
        <end position="383"/>
    </location>
</feature>
<evidence type="ECO:0000256" key="4">
    <source>
        <dbReference type="ARBA" id="ARBA00022475"/>
    </source>
</evidence>
<feature type="transmembrane region" description="Helical" evidence="10">
    <location>
        <begin position="389"/>
        <end position="411"/>
    </location>
</feature>
<evidence type="ECO:0000256" key="5">
    <source>
        <dbReference type="ARBA" id="ARBA00022692"/>
    </source>
</evidence>
<feature type="transmembrane region" description="Helical" evidence="10">
    <location>
        <begin position="176"/>
        <end position="196"/>
    </location>
</feature>
<evidence type="ECO:0000256" key="6">
    <source>
        <dbReference type="ARBA" id="ARBA00022989"/>
    </source>
</evidence>
<feature type="transmembrane region" description="Helical" evidence="10">
    <location>
        <begin position="297"/>
        <end position="318"/>
    </location>
</feature>
<dbReference type="OrthoDB" id="9805232at2"/>
<evidence type="ECO:0000256" key="2">
    <source>
        <dbReference type="ARBA" id="ARBA00022448"/>
    </source>
</evidence>
<evidence type="ECO:0000256" key="8">
    <source>
        <dbReference type="ARBA" id="ARBA00023136"/>
    </source>
</evidence>
<keyword evidence="7" id="KW-0406">Ion transport</keyword>
<evidence type="ECO:0000313" key="11">
    <source>
        <dbReference type="EMBL" id="TSA87009.1"/>
    </source>
</evidence>
<feature type="transmembrane region" description="Helical" evidence="10">
    <location>
        <begin position="259"/>
        <end position="276"/>
    </location>
</feature>
<evidence type="ECO:0000313" key="12">
    <source>
        <dbReference type="Proteomes" id="UP000319322"/>
    </source>
</evidence>
<keyword evidence="5 10" id="KW-0812">Transmembrane</keyword>